<keyword evidence="1 4" id="KW-0677">Repeat</keyword>
<evidence type="ECO:0000313" key="5">
    <source>
        <dbReference type="Proteomes" id="UP000235220"/>
    </source>
</evidence>
<sequence length="258" mass="29852">MYWYMTLSLEMDSPQSSQKSIGDRLFAAIRPLRGFIEAIIFSFALCFGRQLPRDCLHEDSFDDLDCLANTTPFTVNEIEALRELYKKLSNLLIDDGLIHKEELQVALLRTRDGENLFLDRVFDVFDEKKNGVIEFEEFVRSLSVFHPRAPVEDKIDFAFRLYDLTQTGYIEKEEVRKLVVAFLSESGLQLSDESLEAIIDETFSDADVDKDGKINKEDWKDFVVRHLTLLKNMTLPYLQDIMGTAVFPSFNFNTEVDD</sequence>
<evidence type="ECO:0000313" key="6">
    <source>
        <dbReference type="RefSeq" id="XP_018843366.2"/>
    </source>
</evidence>
<evidence type="ECO:0000256" key="2">
    <source>
        <dbReference type="ARBA" id="ARBA00022837"/>
    </source>
</evidence>
<dbReference type="KEGG" id="jre:109007916"/>
<protein>
    <recommendedName>
        <fullName evidence="4">Calcineurin B-like protein</fullName>
    </recommendedName>
</protein>
<keyword evidence="4" id="KW-0472">Membrane</keyword>
<dbReference type="STRING" id="51240.A0A2I4GHJ9"/>
<dbReference type="InterPro" id="IPR045198">
    <property type="entry name" value="CNBL1-10"/>
</dbReference>
<dbReference type="PROSITE" id="PS00018">
    <property type="entry name" value="EF_HAND_1"/>
    <property type="match status" value="1"/>
</dbReference>
<evidence type="ECO:0000256" key="3">
    <source>
        <dbReference type="ARBA" id="ARBA00023774"/>
    </source>
</evidence>
<dbReference type="Proteomes" id="UP000235220">
    <property type="component" value="Chromosome 12"/>
</dbReference>
<dbReference type="Pfam" id="PF13499">
    <property type="entry name" value="EF-hand_7"/>
    <property type="match status" value="1"/>
</dbReference>
<comment type="similarity">
    <text evidence="3 4">Belongs to the calcineurin regulatory subunit family.</text>
</comment>
<dbReference type="RefSeq" id="XP_018843366.2">
    <property type="nucleotide sequence ID" value="XM_018987821.2"/>
</dbReference>
<keyword evidence="5" id="KW-1185">Reference proteome</keyword>
<dbReference type="InterPro" id="IPR011992">
    <property type="entry name" value="EF-hand-dom_pair"/>
</dbReference>
<dbReference type="PANTHER" id="PTHR23056">
    <property type="entry name" value="CALCINEURIN B"/>
    <property type="match status" value="1"/>
</dbReference>
<dbReference type="GO" id="GO:0019722">
    <property type="term" value="P:calcium-mediated signaling"/>
    <property type="evidence" value="ECO:0007669"/>
    <property type="project" value="UniProtKB-UniRule"/>
</dbReference>
<dbReference type="PANTHER" id="PTHR23056:SF98">
    <property type="entry name" value="CALCINEURIN B-LIKE PROTEIN"/>
    <property type="match status" value="1"/>
</dbReference>
<dbReference type="OrthoDB" id="191686at2759"/>
<dbReference type="AlphaFoldDB" id="A0A2I4GHJ9"/>
<dbReference type="GO" id="GO:0019900">
    <property type="term" value="F:kinase binding"/>
    <property type="evidence" value="ECO:0007669"/>
    <property type="project" value="UniProtKB-UniRule"/>
</dbReference>
<dbReference type="SUPFAM" id="SSF47473">
    <property type="entry name" value="EF-hand"/>
    <property type="match status" value="1"/>
</dbReference>
<keyword evidence="4" id="KW-0479">Metal-binding</keyword>
<dbReference type="Gramene" id="Jr12_17900_p1">
    <property type="protein sequence ID" value="cds.Jr12_17900_p1"/>
    <property type="gene ID" value="Jr12_17900"/>
</dbReference>
<accession>A0A2I4GHJ9</accession>
<dbReference type="InterPro" id="IPR018247">
    <property type="entry name" value="EF_Hand_1_Ca_BS"/>
</dbReference>
<keyword evidence="2 4" id="KW-0106">Calcium</keyword>
<gene>
    <name evidence="6" type="primary">LOC109007916</name>
</gene>
<dbReference type="GO" id="GO:0005509">
    <property type="term" value="F:calcium ion binding"/>
    <property type="evidence" value="ECO:0007669"/>
    <property type="project" value="UniProtKB-UniRule"/>
</dbReference>
<comment type="subcellular location">
    <subcellularLocation>
        <location evidence="4">Membrane</location>
    </subcellularLocation>
</comment>
<proteinExistence type="inferred from homology"/>
<comment type="subunit">
    <text evidence="4">Homodimer. Interacts with CIPK.</text>
</comment>
<dbReference type="Pfam" id="PF13833">
    <property type="entry name" value="EF-hand_8"/>
    <property type="match status" value="1"/>
</dbReference>
<reference evidence="6" key="1">
    <citation type="submission" date="2025-08" db="UniProtKB">
        <authorList>
            <consortium name="RefSeq"/>
        </authorList>
    </citation>
    <scope>IDENTIFICATION</scope>
    <source>
        <tissue evidence="6">Leaves</tissue>
    </source>
</reference>
<dbReference type="CDD" id="cd00051">
    <property type="entry name" value="EFh"/>
    <property type="match status" value="1"/>
</dbReference>
<dbReference type="GeneID" id="109007916"/>
<dbReference type="SMART" id="SM00054">
    <property type="entry name" value="EFh"/>
    <property type="match status" value="3"/>
</dbReference>
<organism evidence="5 6">
    <name type="scientific">Juglans regia</name>
    <name type="common">English walnut</name>
    <dbReference type="NCBI Taxonomy" id="51240"/>
    <lineage>
        <taxon>Eukaryota</taxon>
        <taxon>Viridiplantae</taxon>
        <taxon>Streptophyta</taxon>
        <taxon>Embryophyta</taxon>
        <taxon>Tracheophyta</taxon>
        <taxon>Spermatophyta</taxon>
        <taxon>Magnoliopsida</taxon>
        <taxon>eudicotyledons</taxon>
        <taxon>Gunneridae</taxon>
        <taxon>Pentapetalae</taxon>
        <taxon>rosids</taxon>
        <taxon>fabids</taxon>
        <taxon>Fagales</taxon>
        <taxon>Juglandaceae</taxon>
        <taxon>Juglans</taxon>
    </lineage>
</organism>
<dbReference type="PROSITE" id="PS50222">
    <property type="entry name" value="EF_HAND_2"/>
    <property type="match status" value="3"/>
</dbReference>
<dbReference type="GO" id="GO:0016020">
    <property type="term" value="C:membrane"/>
    <property type="evidence" value="ECO:0007669"/>
    <property type="project" value="UniProtKB-SubCell"/>
</dbReference>
<dbReference type="FunFam" id="1.10.238.10:FF:000073">
    <property type="entry name" value="calcineurin B-like protein 3"/>
    <property type="match status" value="1"/>
</dbReference>
<comment type="function">
    <text evidence="4">Acts as a calcium sensor. CBL proteins interact with CIPK serine-threonine protein kinases. Binding of a CBL protein to the regulatory NAF domain of a CIPK protein lead to the activation of the kinase in a calcium-dependent manner.</text>
</comment>
<dbReference type="Gene3D" id="1.10.238.10">
    <property type="entry name" value="EF-hand"/>
    <property type="match status" value="1"/>
</dbReference>
<evidence type="ECO:0000256" key="1">
    <source>
        <dbReference type="ARBA" id="ARBA00022737"/>
    </source>
</evidence>
<dbReference type="PRINTS" id="PR00450">
    <property type="entry name" value="RECOVERIN"/>
</dbReference>
<evidence type="ECO:0000256" key="4">
    <source>
        <dbReference type="RuleBase" id="RU369080"/>
    </source>
</evidence>
<dbReference type="FunCoup" id="A0A2I4GHJ9">
    <property type="interactions" value="908"/>
</dbReference>
<dbReference type="InterPro" id="IPR002048">
    <property type="entry name" value="EF_hand_dom"/>
</dbReference>
<name>A0A2I4GHJ9_JUGRE</name>